<proteinExistence type="predicted"/>
<dbReference type="STRING" id="392333.SAMN05660860_01826"/>
<reference evidence="1 2" key="1">
    <citation type="submission" date="2016-10" db="EMBL/GenBank/DDBJ databases">
        <authorList>
            <person name="de Groot N.N."/>
        </authorList>
    </citation>
    <scope>NUCLEOTIDE SEQUENCE [LARGE SCALE GENOMIC DNA]</scope>
    <source>
        <strain evidence="1 2">DSM 17813</strain>
    </source>
</reference>
<organism evidence="1 2">
    <name type="scientific">Geoalkalibacter ferrihydriticus</name>
    <dbReference type="NCBI Taxonomy" id="392333"/>
    <lineage>
        <taxon>Bacteria</taxon>
        <taxon>Pseudomonadati</taxon>
        <taxon>Thermodesulfobacteriota</taxon>
        <taxon>Desulfuromonadia</taxon>
        <taxon>Desulfuromonadales</taxon>
        <taxon>Geoalkalibacteraceae</taxon>
        <taxon>Geoalkalibacter</taxon>
    </lineage>
</organism>
<accession>A0A1G9Q6Z0</accession>
<dbReference type="PANTHER" id="PTHR34322:SF2">
    <property type="entry name" value="TRANSPOSASE IS200-LIKE DOMAIN-CONTAINING PROTEIN"/>
    <property type="match status" value="1"/>
</dbReference>
<dbReference type="Gene3D" id="3.30.70.1290">
    <property type="entry name" value="Transposase IS200-like"/>
    <property type="match status" value="1"/>
</dbReference>
<dbReference type="Proteomes" id="UP000182146">
    <property type="component" value="Unassembled WGS sequence"/>
</dbReference>
<dbReference type="GO" id="GO:0004803">
    <property type="term" value="F:transposase activity"/>
    <property type="evidence" value="ECO:0007669"/>
    <property type="project" value="InterPro"/>
</dbReference>
<dbReference type="EMBL" id="FNGU01000003">
    <property type="protein sequence ID" value="SDM06125.1"/>
    <property type="molecule type" value="Genomic_DNA"/>
</dbReference>
<evidence type="ECO:0000313" key="1">
    <source>
        <dbReference type="EMBL" id="SDM06125.1"/>
    </source>
</evidence>
<dbReference type="PANTHER" id="PTHR34322">
    <property type="entry name" value="TRANSPOSASE, Y1_TNP DOMAIN-CONTAINING"/>
    <property type="match status" value="1"/>
</dbReference>
<evidence type="ECO:0000313" key="2">
    <source>
        <dbReference type="Proteomes" id="UP000182146"/>
    </source>
</evidence>
<protein>
    <submittedName>
        <fullName evidence="1">Putative transposase</fullName>
    </submittedName>
</protein>
<sequence>MPRACRYFLPGHVWHITHRCHKKEFLLKFARDCMNWVGWLFEAKKRYGLCILNYVVTSNHVH</sequence>
<name>A0A1G9Q6Z0_9BACT</name>
<gene>
    <name evidence="1" type="ORF">SAMN05660860_01826</name>
</gene>
<dbReference type="GO" id="GO:0006313">
    <property type="term" value="P:DNA transposition"/>
    <property type="evidence" value="ECO:0007669"/>
    <property type="project" value="InterPro"/>
</dbReference>
<dbReference type="InterPro" id="IPR036515">
    <property type="entry name" value="Transposase_17_sf"/>
</dbReference>
<dbReference type="SUPFAM" id="SSF143422">
    <property type="entry name" value="Transposase IS200-like"/>
    <property type="match status" value="1"/>
</dbReference>
<dbReference type="GO" id="GO:0003677">
    <property type="term" value="F:DNA binding"/>
    <property type="evidence" value="ECO:0007669"/>
    <property type="project" value="InterPro"/>
</dbReference>
<dbReference type="AlphaFoldDB" id="A0A1G9Q6Z0"/>